<protein>
    <recommendedName>
        <fullName evidence="4">Transposase</fullName>
    </recommendedName>
</protein>
<gene>
    <name evidence="2" type="ORF">BEK98_44050</name>
</gene>
<name>A0A233RUU6_STRDA</name>
<accession>A0A233RUU6</accession>
<reference evidence="2 3" key="1">
    <citation type="submission" date="2016-07" db="EMBL/GenBank/DDBJ databases">
        <title>Draft genome of Streptomyces diastatochromogenes.</title>
        <authorList>
            <person name="Podduturi R."/>
            <person name="Lukassen M.B."/>
            <person name="Clausen N."/>
            <person name="Nielsen J.L."/>
            <person name="Jorgensen N.O."/>
        </authorList>
    </citation>
    <scope>NUCLEOTIDE SEQUENCE [LARGE SCALE GENOMIC DNA]</scope>
    <source>
        <strain evidence="2 3">DSM 40608</strain>
    </source>
</reference>
<evidence type="ECO:0000313" key="3">
    <source>
        <dbReference type="Proteomes" id="UP000215483"/>
    </source>
</evidence>
<proteinExistence type="predicted"/>
<feature type="region of interest" description="Disordered" evidence="1">
    <location>
        <begin position="40"/>
        <end position="63"/>
    </location>
</feature>
<comment type="caution">
    <text evidence="2">The sequence shown here is derived from an EMBL/GenBank/DDBJ whole genome shotgun (WGS) entry which is preliminary data.</text>
</comment>
<organism evidence="2 3">
    <name type="scientific">Streptomyces diastatochromogenes</name>
    <dbReference type="NCBI Taxonomy" id="42236"/>
    <lineage>
        <taxon>Bacteria</taxon>
        <taxon>Bacillati</taxon>
        <taxon>Actinomycetota</taxon>
        <taxon>Actinomycetes</taxon>
        <taxon>Kitasatosporales</taxon>
        <taxon>Streptomycetaceae</taxon>
        <taxon>Streptomyces</taxon>
    </lineage>
</organism>
<dbReference type="Proteomes" id="UP000215483">
    <property type="component" value="Unassembled WGS sequence"/>
</dbReference>
<evidence type="ECO:0000256" key="1">
    <source>
        <dbReference type="SAM" id="MobiDB-lite"/>
    </source>
</evidence>
<evidence type="ECO:0000313" key="2">
    <source>
        <dbReference type="EMBL" id="OXY87166.1"/>
    </source>
</evidence>
<evidence type="ECO:0008006" key="4">
    <source>
        <dbReference type="Google" id="ProtNLM"/>
    </source>
</evidence>
<keyword evidence="3" id="KW-1185">Reference proteome</keyword>
<dbReference type="EMBL" id="MCGQ01000077">
    <property type="protein sequence ID" value="OXY87166.1"/>
    <property type="molecule type" value="Genomic_DNA"/>
</dbReference>
<sequence length="75" mass="8587">MVIVDDDLWALIEPLLLPWRSGRRGRGQWMRTCRRRVDRWQRARPSPDDPAGPDGGPECLLGDKAYDSKAVRGEL</sequence>
<dbReference type="AlphaFoldDB" id="A0A233RUU6"/>